<reference evidence="2 3" key="1">
    <citation type="journal article" date="2024" name="Int. J. Syst. Evol. Microbiol.">
        <title>Paenibacillus hexagrammi sp. nov., a novel bacterium isolated from the gut content of Hexagrammos agrammus.</title>
        <authorList>
            <person name="Jung H.K."/>
            <person name="Kim D.G."/>
            <person name="Zin H."/>
            <person name="Park J."/>
            <person name="Jung H."/>
            <person name="Kim Y.O."/>
            <person name="Kong H.J."/>
            <person name="Kim J.W."/>
            <person name="Kim Y.S."/>
        </authorList>
    </citation>
    <scope>NUCLEOTIDE SEQUENCE [LARGE SCALE GENOMIC DNA]</scope>
    <source>
        <strain evidence="2 3">YPD9-1</strain>
    </source>
</reference>
<dbReference type="Proteomes" id="UP001649230">
    <property type="component" value="Chromosome"/>
</dbReference>
<proteinExistence type="predicted"/>
<dbReference type="Pfam" id="PF01882">
    <property type="entry name" value="DUF58"/>
    <property type="match status" value="1"/>
</dbReference>
<dbReference type="RefSeq" id="WP_235119088.1">
    <property type="nucleotide sequence ID" value="NZ_CP090978.1"/>
</dbReference>
<evidence type="ECO:0000313" key="3">
    <source>
        <dbReference type="Proteomes" id="UP001649230"/>
    </source>
</evidence>
<feature type="domain" description="DUF58" evidence="1">
    <location>
        <begin position="185"/>
        <end position="266"/>
    </location>
</feature>
<dbReference type="PANTHER" id="PTHR34351:SF2">
    <property type="entry name" value="DUF58 DOMAIN-CONTAINING PROTEIN"/>
    <property type="match status" value="1"/>
</dbReference>
<evidence type="ECO:0000259" key="1">
    <source>
        <dbReference type="Pfam" id="PF01882"/>
    </source>
</evidence>
<keyword evidence="3" id="KW-1185">Reference proteome</keyword>
<protein>
    <submittedName>
        <fullName evidence="2">DUF58 domain-containing protein</fullName>
    </submittedName>
</protein>
<gene>
    <name evidence="2" type="ORF">L0M14_24535</name>
</gene>
<name>A0ABY3SHA4_9BACL</name>
<sequence>MGISWLLVIAVVVIFVQHRLFRRFGFHGLRIKRQFNQTHCHVGDEILMKETIINSKLLPLPWLRLESMIPAGLRFGRQTNLEINRGALLQNHRSLFSLMPYTKIVRSHPILCAQRGWFKLDSAAVSIGDIVGLEAAVRTQKTSLELLVYPKLLEVADIPLPSSSWQGDIVVKRWMLPDPFLSSGVREYRYGDAMSSIHWKATARSGKLQVYNQEHTADPKLLILVNTQITETMWDAVSDPELVEKALAYAATMADYAIRQGVPVGFGCNSYLLDQQGTPVFLAPQGGLPQLHDLLESMAKLAMACSRTFHDYLENGMNLGSSTALDIVLITAFQSAHIEEQIERLEWIGHSVYIIPLEHHLVDAAAEEVDTQHEVREAVV</sequence>
<dbReference type="PANTHER" id="PTHR34351">
    <property type="entry name" value="SLR1927 PROTEIN-RELATED"/>
    <property type="match status" value="1"/>
</dbReference>
<dbReference type="InterPro" id="IPR002881">
    <property type="entry name" value="DUF58"/>
</dbReference>
<evidence type="ECO:0000313" key="2">
    <source>
        <dbReference type="EMBL" id="UJF32745.1"/>
    </source>
</evidence>
<accession>A0ABY3SHA4</accession>
<dbReference type="EMBL" id="CP090978">
    <property type="protein sequence ID" value="UJF32745.1"/>
    <property type="molecule type" value="Genomic_DNA"/>
</dbReference>
<organism evidence="2 3">
    <name type="scientific">Paenibacillus hexagrammi</name>
    <dbReference type="NCBI Taxonomy" id="2908839"/>
    <lineage>
        <taxon>Bacteria</taxon>
        <taxon>Bacillati</taxon>
        <taxon>Bacillota</taxon>
        <taxon>Bacilli</taxon>
        <taxon>Bacillales</taxon>
        <taxon>Paenibacillaceae</taxon>
        <taxon>Paenibacillus</taxon>
    </lineage>
</organism>